<feature type="region of interest" description="Disordered" evidence="1">
    <location>
        <begin position="1"/>
        <end position="33"/>
    </location>
</feature>
<keyword evidence="5" id="KW-1185">Reference proteome</keyword>
<dbReference type="Gramene" id="KRH63787">
    <property type="protein sequence ID" value="KRH63787"/>
    <property type="gene ID" value="GLYMA_04G197200"/>
</dbReference>
<proteinExistence type="predicted"/>
<feature type="region of interest" description="Disordered" evidence="1">
    <location>
        <begin position="145"/>
        <end position="181"/>
    </location>
</feature>
<reference evidence="4" key="2">
    <citation type="submission" date="2018-02" db="UniProtKB">
        <authorList>
            <consortium name="EnsemblPlants"/>
        </authorList>
    </citation>
    <scope>IDENTIFICATION</scope>
    <source>
        <strain evidence="4">Williams 82</strain>
    </source>
</reference>
<feature type="compositionally biased region" description="Basic and acidic residues" evidence="1">
    <location>
        <begin position="57"/>
        <end position="66"/>
    </location>
</feature>
<protein>
    <submittedName>
        <fullName evidence="3 4">Uncharacterized protein</fullName>
    </submittedName>
</protein>
<feature type="region of interest" description="Disordered" evidence="1">
    <location>
        <begin position="57"/>
        <end position="123"/>
    </location>
</feature>
<dbReference type="Proteomes" id="UP000008827">
    <property type="component" value="Chromosome 4"/>
</dbReference>
<keyword evidence="2" id="KW-0472">Membrane</keyword>
<dbReference type="AlphaFoldDB" id="A0A0R0KGV5"/>
<evidence type="ECO:0000256" key="1">
    <source>
        <dbReference type="SAM" id="MobiDB-lite"/>
    </source>
</evidence>
<feature type="compositionally biased region" description="Basic and acidic residues" evidence="1">
    <location>
        <begin position="111"/>
        <end position="123"/>
    </location>
</feature>
<feature type="compositionally biased region" description="Basic and acidic residues" evidence="1">
    <location>
        <begin position="148"/>
        <end position="164"/>
    </location>
</feature>
<dbReference type="OMA" id="AMITTEM"/>
<reference evidence="3 4" key="1">
    <citation type="journal article" date="2010" name="Nature">
        <title>Genome sequence of the palaeopolyploid soybean.</title>
        <authorList>
            <person name="Schmutz J."/>
            <person name="Cannon S.B."/>
            <person name="Schlueter J."/>
            <person name="Ma J."/>
            <person name="Mitros T."/>
            <person name="Nelson W."/>
            <person name="Hyten D.L."/>
            <person name="Song Q."/>
            <person name="Thelen J.J."/>
            <person name="Cheng J."/>
            <person name="Xu D."/>
            <person name="Hellsten U."/>
            <person name="May G.D."/>
            <person name="Yu Y."/>
            <person name="Sakurai T."/>
            <person name="Umezawa T."/>
            <person name="Bhattacharyya M.K."/>
            <person name="Sandhu D."/>
            <person name="Valliyodan B."/>
            <person name="Lindquist E."/>
            <person name="Peto M."/>
            <person name="Grant D."/>
            <person name="Shu S."/>
            <person name="Goodstein D."/>
            <person name="Barry K."/>
            <person name="Futrell-Griggs M."/>
            <person name="Abernathy B."/>
            <person name="Du J."/>
            <person name="Tian Z."/>
            <person name="Zhu L."/>
            <person name="Gill N."/>
            <person name="Joshi T."/>
            <person name="Libault M."/>
            <person name="Sethuraman A."/>
            <person name="Zhang X.-C."/>
            <person name="Shinozaki K."/>
            <person name="Nguyen H.T."/>
            <person name="Wing R.A."/>
            <person name="Cregan P."/>
            <person name="Specht J."/>
            <person name="Grimwood J."/>
            <person name="Rokhsar D."/>
            <person name="Stacey G."/>
            <person name="Shoemaker R.C."/>
            <person name="Jackson S.A."/>
        </authorList>
    </citation>
    <scope>NUCLEOTIDE SEQUENCE</scope>
    <source>
        <strain evidence="4">cv. Williams 82</strain>
        <tissue evidence="3">Callus</tissue>
    </source>
</reference>
<evidence type="ECO:0000313" key="4">
    <source>
        <dbReference type="EnsemblPlants" id="KRH63787"/>
    </source>
</evidence>
<name>A0A0R0KGV5_SOYBN</name>
<evidence type="ECO:0000313" key="3">
    <source>
        <dbReference type="EMBL" id="KRH63787.1"/>
    </source>
</evidence>
<keyword evidence="2" id="KW-1133">Transmembrane helix</keyword>
<dbReference type="EMBL" id="CM000837">
    <property type="protein sequence ID" value="KRH63787.1"/>
    <property type="molecule type" value="Genomic_DNA"/>
</dbReference>
<evidence type="ECO:0000313" key="5">
    <source>
        <dbReference type="Proteomes" id="UP000008827"/>
    </source>
</evidence>
<sequence length="278" mass="31846">MYSIIKNKKEEGKNNEKKKREKENPNHKSIRVPTMKSFEARAKETEQLHQRFKKLEQEWQAFKESKPTPPTTKASHKHSLQYSNETIQKPRKYSPRELMFNLQQQESPSPEEEKSKNVTRTKDRAVQEILQERREAIERGKLKGRRLFHSEEKGDESNSRHEVRSMSFYEEEDDESSGSELGVHDYCSRELSYSSSSTSSCLIGGDNHNQNNETVAPLVAMITTEMGVASNSRRANRSTRYAVFLGGVAAIILLVIATLMRLGKSFGGDDCDKIFIPT</sequence>
<reference evidence="3" key="3">
    <citation type="submission" date="2018-07" db="EMBL/GenBank/DDBJ databases">
        <title>WGS assembly of Glycine max.</title>
        <authorList>
            <person name="Schmutz J."/>
            <person name="Cannon S."/>
            <person name="Schlueter J."/>
            <person name="Ma J."/>
            <person name="Mitros T."/>
            <person name="Nelson W."/>
            <person name="Hyten D."/>
            <person name="Song Q."/>
            <person name="Thelen J."/>
            <person name="Cheng J."/>
            <person name="Xu D."/>
            <person name="Hellsten U."/>
            <person name="May G."/>
            <person name="Yu Y."/>
            <person name="Sakurai T."/>
            <person name="Umezawa T."/>
            <person name="Bhattacharyya M."/>
            <person name="Sandhu D."/>
            <person name="Valliyodan B."/>
            <person name="Lindquist E."/>
            <person name="Peto M."/>
            <person name="Grant D."/>
            <person name="Shu S."/>
            <person name="Goodstein D."/>
            <person name="Barry K."/>
            <person name="Futrell-Griggs M."/>
            <person name="Abernathy B."/>
            <person name="Du J."/>
            <person name="Tian Z."/>
            <person name="Zhu L."/>
            <person name="Gill N."/>
            <person name="Joshi T."/>
            <person name="Libault M."/>
            <person name="Sethuraman A."/>
            <person name="Zhang X."/>
            <person name="Shinozaki K."/>
            <person name="Nguyen H."/>
            <person name="Wing R."/>
            <person name="Cregan P."/>
            <person name="Specht J."/>
            <person name="Grimwood J."/>
            <person name="Rokhsar D."/>
            <person name="Stacey G."/>
            <person name="Shoemaker R."/>
            <person name="Jackson S."/>
        </authorList>
    </citation>
    <scope>NUCLEOTIDE SEQUENCE</scope>
    <source>
        <tissue evidence="3">Callus</tissue>
    </source>
</reference>
<evidence type="ECO:0000256" key="2">
    <source>
        <dbReference type="SAM" id="Phobius"/>
    </source>
</evidence>
<dbReference type="PaxDb" id="3847-GLYMA04G37401.1"/>
<feature type="transmembrane region" description="Helical" evidence="2">
    <location>
        <begin position="241"/>
        <end position="260"/>
    </location>
</feature>
<keyword evidence="2" id="KW-0812">Transmembrane</keyword>
<dbReference type="EnsemblPlants" id="KRH63787">
    <property type="protein sequence ID" value="KRH63787"/>
    <property type="gene ID" value="GLYMA_04G197200"/>
</dbReference>
<accession>A0A0R0KGV5</accession>
<organism evidence="3">
    <name type="scientific">Glycine max</name>
    <name type="common">Soybean</name>
    <name type="synonym">Glycine hispida</name>
    <dbReference type="NCBI Taxonomy" id="3847"/>
    <lineage>
        <taxon>Eukaryota</taxon>
        <taxon>Viridiplantae</taxon>
        <taxon>Streptophyta</taxon>
        <taxon>Embryophyta</taxon>
        <taxon>Tracheophyta</taxon>
        <taxon>Spermatophyta</taxon>
        <taxon>Magnoliopsida</taxon>
        <taxon>eudicotyledons</taxon>
        <taxon>Gunneridae</taxon>
        <taxon>Pentapetalae</taxon>
        <taxon>rosids</taxon>
        <taxon>fabids</taxon>
        <taxon>Fabales</taxon>
        <taxon>Fabaceae</taxon>
        <taxon>Papilionoideae</taxon>
        <taxon>50 kb inversion clade</taxon>
        <taxon>NPAAA clade</taxon>
        <taxon>indigoferoid/millettioid clade</taxon>
        <taxon>Phaseoleae</taxon>
        <taxon>Glycine</taxon>
        <taxon>Glycine subgen. Soja</taxon>
    </lineage>
</organism>
<dbReference type="InParanoid" id="A0A0R0KGV5"/>
<gene>
    <name evidence="3" type="ORF">GLYMA_04G197200</name>
</gene>